<dbReference type="InterPro" id="IPR036259">
    <property type="entry name" value="MFS_trans_sf"/>
</dbReference>
<dbReference type="GO" id="GO:0022857">
    <property type="term" value="F:transmembrane transporter activity"/>
    <property type="evidence" value="ECO:0007669"/>
    <property type="project" value="InterPro"/>
</dbReference>
<feature type="transmembrane region" description="Helical" evidence="8">
    <location>
        <begin position="290"/>
        <end position="310"/>
    </location>
</feature>
<evidence type="ECO:0000313" key="11">
    <source>
        <dbReference type="Proteomes" id="UP000216311"/>
    </source>
</evidence>
<protein>
    <submittedName>
        <fullName evidence="10">MFS transporter</fullName>
    </submittedName>
</protein>
<feature type="transmembrane region" description="Helical" evidence="8">
    <location>
        <begin position="256"/>
        <end position="278"/>
    </location>
</feature>
<dbReference type="PANTHER" id="PTHR43045:SF1">
    <property type="entry name" value="SHIKIMATE TRANSPORTER"/>
    <property type="match status" value="1"/>
</dbReference>
<keyword evidence="6 8" id="KW-0472">Membrane</keyword>
<dbReference type="PROSITE" id="PS50850">
    <property type="entry name" value="MFS"/>
    <property type="match status" value="1"/>
</dbReference>
<dbReference type="Proteomes" id="UP000216311">
    <property type="component" value="Unassembled WGS sequence"/>
</dbReference>
<keyword evidence="5 8" id="KW-1133">Transmembrane helix</keyword>
<dbReference type="PANTHER" id="PTHR43045">
    <property type="entry name" value="SHIKIMATE TRANSPORTER"/>
    <property type="match status" value="1"/>
</dbReference>
<feature type="transmembrane region" description="Helical" evidence="8">
    <location>
        <begin position="413"/>
        <end position="433"/>
    </location>
</feature>
<evidence type="ECO:0000256" key="5">
    <source>
        <dbReference type="ARBA" id="ARBA00022989"/>
    </source>
</evidence>
<dbReference type="InterPro" id="IPR020846">
    <property type="entry name" value="MFS_dom"/>
</dbReference>
<sequence>MSHAAGGAQLDANHHEPQGEHSPRKAAASGFIGSALEYYDFFIYAQAAALIFPQIFFPAGDPTVAIATSLATYGVGYVARPIGAFFLGRWGDTHGRKNVLVLCMMLMGLSTLAVAFLPTYQQVGALAPILLVVLRLIQGFAVAGEISGASSMIVEHAPFGKRGYFASFTLQGTQFGQILAAAVFIPLARLLPEAAFNSWGWRLPFVLSVVVVVAGYLIRRGVPETPAFKEEAEEGAVQVNPITRAFAETAPNMGRVVLMALMNVIPTVTTVFGAAYATQKAYGVGFHKDVYLWIPVLGNILACIVIPFVGSLSDRIGRRPPIIVGCLASGALSFGYLWAIGQGSVPLAIVFSLAMWGLVYQGYNGIFPSFYPELFPTRTRVTSMAISQNVGTMLTAFLPTIFTLVAPPGSTGIWWKIGSITMAITIVCALSAWSARETYRIHVNDLGEKDAQEIPKDEYLRIRAAAGDSQRG</sequence>
<feature type="domain" description="Major facilitator superfamily (MFS) profile" evidence="9">
    <location>
        <begin position="26"/>
        <end position="440"/>
    </location>
</feature>
<feature type="transmembrane region" description="Helical" evidence="8">
    <location>
        <begin position="199"/>
        <end position="218"/>
    </location>
</feature>
<dbReference type="GO" id="GO:0005886">
    <property type="term" value="C:plasma membrane"/>
    <property type="evidence" value="ECO:0007669"/>
    <property type="project" value="UniProtKB-SubCell"/>
</dbReference>
<keyword evidence="11" id="KW-1185">Reference proteome</keyword>
<accession>A0A255GL99</accession>
<feature type="transmembrane region" description="Helical" evidence="8">
    <location>
        <begin position="65"/>
        <end position="87"/>
    </location>
</feature>
<evidence type="ECO:0000256" key="1">
    <source>
        <dbReference type="ARBA" id="ARBA00004651"/>
    </source>
</evidence>
<dbReference type="CDD" id="cd17369">
    <property type="entry name" value="MFS_ShiA_like"/>
    <property type="match status" value="1"/>
</dbReference>
<dbReference type="RefSeq" id="WP_094365476.1">
    <property type="nucleotide sequence ID" value="NZ_NMVQ01000047.1"/>
</dbReference>
<dbReference type="SUPFAM" id="SSF103473">
    <property type="entry name" value="MFS general substrate transporter"/>
    <property type="match status" value="1"/>
</dbReference>
<feature type="region of interest" description="Disordered" evidence="7">
    <location>
        <begin position="1"/>
        <end position="25"/>
    </location>
</feature>
<feature type="transmembrane region" description="Helical" evidence="8">
    <location>
        <begin position="384"/>
        <end position="407"/>
    </location>
</feature>
<feature type="transmembrane region" description="Helical" evidence="8">
    <location>
        <begin position="164"/>
        <end position="187"/>
    </location>
</feature>
<feature type="transmembrane region" description="Helical" evidence="8">
    <location>
        <begin position="345"/>
        <end position="363"/>
    </location>
</feature>
<feature type="transmembrane region" description="Helical" evidence="8">
    <location>
        <begin position="99"/>
        <end position="117"/>
    </location>
</feature>
<dbReference type="Pfam" id="PF07690">
    <property type="entry name" value="MFS_1"/>
    <property type="match status" value="1"/>
</dbReference>
<keyword evidence="2" id="KW-0813">Transport</keyword>
<gene>
    <name evidence="10" type="ORF">CGZ93_17665</name>
</gene>
<reference evidence="10 11" key="1">
    <citation type="submission" date="2017-07" db="EMBL/GenBank/DDBJ databases">
        <title>Draft whole genome sequences of clinical Proprionibacteriaceae strains.</title>
        <authorList>
            <person name="Bernier A.-M."/>
            <person name="Bernard K."/>
            <person name="Domingo M.-C."/>
        </authorList>
    </citation>
    <scope>NUCLEOTIDE SEQUENCE [LARGE SCALE GENOMIC DNA]</scope>
    <source>
        <strain evidence="10 11">NML 130396</strain>
    </source>
</reference>
<evidence type="ECO:0000313" key="10">
    <source>
        <dbReference type="EMBL" id="OYO16589.1"/>
    </source>
</evidence>
<evidence type="ECO:0000256" key="6">
    <source>
        <dbReference type="ARBA" id="ARBA00023136"/>
    </source>
</evidence>
<evidence type="ECO:0000256" key="2">
    <source>
        <dbReference type="ARBA" id="ARBA00022448"/>
    </source>
</evidence>
<keyword evidence="4 8" id="KW-0812">Transmembrane</keyword>
<evidence type="ECO:0000256" key="3">
    <source>
        <dbReference type="ARBA" id="ARBA00022475"/>
    </source>
</evidence>
<evidence type="ECO:0000256" key="4">
    <source>
        <dbReference type="ARBA" id="ARBA00022692"/>
    </source>
</evidence>
<feature type="transmembrane region" description="Helical" evidence="8">
    <location>
        <begin position="123"/>
        <end position="143"/>
    </location>
</feature>
<keyword evidence="3" id="KW-1003">Cell membrane</keyword>
<feature type="transmembrane region" description="Helical" evidence="8">
    <location>
        <begin position="41"/>
        <end position="59"/>
    </location>
</feature>
<dbReference type="AlphaFoldDB" id="A0A255GL99"/>
<dbReference type="InterPro" id="IPR011701">
    <property type="entry name" value="MFS"/>
</dbReference>
<comment type="caution">
    <text evidence="10">The sequence shown here is derived from an EMBL/GenBank/DDBJ whole genome shotgun (WGS) entry which is preliminary data.</text>
</comment>
<comment type="subcellular location">
    <subcellularLocation>
        <location evidence="1">Cell membrane</location>
        <topology evidence="1">Multi-pass membrane protein</topology>
    </subcellularLocation>
</comment>
<dbReference type="Gene3D" id="1.20.1250.20">
    <property type="entry name" value="MFS general substrate transporter like domains"/>
    <property type="match status" value="2"/>
</dbReference>
<dbReference type="OrthoDB" id="9066401at2"/>
<organism evidence="10 11">
    <name type="scientific">Enemella dayhoffiae</name>
    <dbReference type="NCBI Taxonomy" id="2016507"/>
    <lineage>
        <taxon>Bacteria</taxon>
        <taxon>Bacillati</taxon>
        <taxon>Actinomycetota</taxon>
        <taxon>Actinomycetes</taxon>
        <taxon>Propionibacteriales</taxon>
        <taxon>Propionibacteriaceae</taxon>
        <taxon>Enemella</taxon>
    </lineage>
</organism>
<name>A0A255GL99_9ACTN</name>
<feature type="transmembrane region" description="Helical" evidence="8">
    <location>
        <begin position="322"/>
        <end position="339"/>
    </location>
</feature>
<evidence type="ECO:0000259" key="9">
    <source>
        <dbReference type="PROSITE" id="PS50850"/>
    </source>
</evidence>
<proteinExistence type="predicted"/>
<evidence type="ECO:0000256" key="8">
    <source>
        <dbReference type="SAM" id="Phobius"/>
    </source>
</evidence>
<dbReference type="EMBL" id="NMVQ01000047">
    <property type="protein sequence ID" value="OYO16589.1"/>
    <property type="molecule type" value="Genomic_DNA"/>
</dbReference>
<feature type="compositionally biased region" description="Basic and acidic residues" evidence="7">
    <location>
        <begin position="12"/>
        <end position="23"/>
    </location>
</feature>
<evidence type="ECO:0000256" key="7">
    <source>
        <dbReference type="SAM" id="MobiDB-lite"/>
    </source>
</evidence>